<evidence type="ECO:0000313" key="12">
    <source>
        <dbReference type="Proteomes" id="UP000218890"/>
    </source>
</evidence>
<evidence type="ECO:0000256" key="1">
    <source>
        <dbReference type="ARBA" id="ARBA00004496"/>
    </source>
</evidence>
<dbReference type="GO" id="GO:0006427">
    <property type="term" value="P:histidyl-tRNA aminoacylation"/>
    <property type="evidence" value="ECO:0007669"/>
    <property type="project" value="TreeGrafter"/>
</dbReference>
<dbReference type="Pfam" id="PF13393">
    <property type="entry name" value="tRNA-synt_His"/>
    <property type="match status" value="1"/>
</dbReference>
<dbReference type="SUPFAM" id="SSF55681">
    <property type="entry name" value="Class II aaRS and biotin synthetases"/>
    <property type="match status" value="1"/>
</dbReference>
<sequence length="394" mass="42970">MQRQAPWLLPDGVDELLPPRAQQAEELRRRLLDLHRAWGYELIMPPFIEFLDALLTGTGGDLDLQTFKLTDQLSGRMLGVRPDITPQAARVDAHQLRREGVTRLCYLGSVLQARGGGAAQSRNAVQLGAELYGHSGIESDLEVLSLMLETLRSAGVQDLHLDIGHVGIFQALSARAELDSADEAALFDLLQRKAADEISTMLANSGVAAELNGMFCSLASLHGSPEVLELARAKLGGVDEGVDSALDELQQLLGSLATREPGINVCIDLGELRGYRYHTGIAFAAYTPGLSQEVARGGRYDGIGKAFGRPRPATGYSTDLKRLLNLSQSDTGTMAQDYGGVLAPWMEDRALLNRVRELRAQGERVVWQLPGDADRHGCNRRLVERNGKWELEAV</sequence>
<keyword evidence="12" id="KW-1185">Reference proteome</keyword>
<dbReference type="CDD" id="cd00773">
    <property type="entry name" value="HisRS-like_core"/>
    <property type="match status" value="1"/>
</dbReference>
<evidence type="ECO:0000256" key="6">
    <source>
        <dbReference type="ARBA" id="ARBA00022490"/>
    </source>
</evidence>
<dbReference type="InterPro" id="IPR045864">
    <property type="entry name" value="aa-tRNA-synth_II/BPL/LPL"/>
</dbReference>
<accession>A0A0X8X826</accession>
<dbReference type="GO" id="GO:0004821">
    <property type="term" value="F:histidine-tRNA ligase activity"/>
    <property type="evidence" value="ECO:0007669"/>
    <property type="project" value="TreeGrafter"/>
</dbReference>
<dbReference type="NCBIfam" id="NF009086">
    <property type="entry name" value="PRK12421.1"/>
    <property type="match status" value="1"/>
</dbReference>
<reference evidence="11" key="1">
    <citation type="submission" date="2016-02" db="EMBL/GenBank/DDBJ databases">
        <title>Halorhodospira halochloris DSM-1059 complete genome, version 2.</title>
        <authorList>
            <person name="Tsukatani Y."/>
        </authorList>
    </citation>
    <scope>NUCLEOTIDE SEQUENCE</scope>
    <source>
        <strain evidence="11">DSM 1059</strain>
    </source>
</reference>
<dbReference type="Proteomes" id="UP000218890">
    <property type="component" value="Chromosome"/>
</dbReference>
<dbReference type="PANTHER" id="PTHR43707:SF1">
    <property type="entry name" value="HISTIDINE--TRNA LIGASE, MITOCHONDRIAL-RELATED"/>
    <property type="match status" value="1"/>
</dbReference>
<feature type="domain" description="Class II Histidinyl-tRNA synthetase (HisRS)-like catalytic core" evidence="10">
    <location>
        <begin position="12"/>
        <end position="323"/>
    </location>
</feature>
<comment type="similarity">
    <text evidence="3 8">Belongs to the class-II aminoacyl-tRNA synthetase family. HisZ subfamily.</text>
</comment>
<evidence type="ECO:0000256" key="5">
    <source>
        <dbReference type="ARBA" id="ARBA00020397"/>
    </source>
</evidence>
<comment type="subcellular location">
    <subcellularLocation>
        <location evidence="1 8">Cytoplasm</location>
    </subcellularLocation>
</comment>
<keyword evidence="11" id="KW-0808">Transferase</keyword>
<name>A0A0X8X826_HALHR</name>
<dbReference type="OrthoDB" id="9769617at2"/>
<keyword evidence="8" id="KW-0028">Amino-acid biosynthesis</keyword>
<keyword evidence="6 8" id="KW-0963">Cytoplasm</keyword>
<dbReference type="PANTHER" id="PTHR43707">
    <property type="entry name" value="HISTIDYL-TRNA SYNTHETASE"/>
    <property type="match status" value="1"/>
</dbReference>
<dbReference type="InterPro" id="IPR004517">
    <property type="entry name" value="HisZ"/>
</dbReference>
<dbReference type="GO" id="GO:0016757">
    <property type="term" value="F:glycosyltransferase activity"/>
    <property type="evidence" value="ECO:0007669"/>
    <property type="project" value="UniProtKB-KW"/>
</dbReference>
<dbReference type="NCBIfam" id="NF008935">
    <property type="entry name" value="PRK12292.1-1"/>
    <property type="match status" value="1"/>
</dbReference>
<dbReference type="InterPro" id="IPR041715">
    <property type="entry name" value="HisRS-like_core"/>
</dbReference>
<evidence type="ECO:0000256" key="2">
    <source>
        <dbReference type="ARBA" id="ARBA00004667"/>
    </source>
</evidence>
<dbReference type="KEGG" id="hhk:HH1059_05130"/>
<comment type="pathway">
    <text evidence="2 8">Amino-acid biosynthesis; L-histidine biosynthesis; L-histidine from 5-phospho-alpha-D-ribose 1-diphosphate: step 1/9.</text>
</comment>
<keyword evidence="11" id="KW-0328">Glycosyltransferase</keyword>
<gene>
    <name evidence="8 11" type="primary">hisZ</name>
    <name evidence="11" type="ORF">HH1059_05130</name>
</gene>
<dbReference type="UniPathway" id="UPA00031">
    <property type="reaction ID" value="UER00006"/>
</dbReference>
<feature type="binding site" evidence="9">
    <location>
        <begin position="83"/>
        <end position="85"/>
    </location>
    <ligand>
        <name>L-histidine</name>
        <dbReference type="ChEBI" id="CHEBI:57595"/>
    </ligand>
</feature>
<dbReference type="InterPro" id="IPR004516">
    <property type="entry name" value="HisRS/HisZ"/>
</dbReference>
<proteinExistence type="inferred from homology"/>
<evidence type="ECO:0000256" key="8">
    <source>
        <dbReference type="HAMAP-Rule" id="MF_00125"/>
    </source>
</evidence>
<evidence type="ECO:0000313" key="11">
    <source>
        <dbReference type="EMBL" id="BAU57196.1"/>
    </source>
</evidence>
<dbReference type="Gene3D" id="3.30.930.10">
    <property type="entry name" value="Bira Bifunctional Protein, Domain 2"/>
    <property type="match status" value="1"/>
</dbReference>
<dbReference type="EMBL" id="AP017372">
    <property type="protein sequence ID" value="BAU57196.1"/>
    <property type="molecule type" value="Genomic_DNA"/>
</dbReference>
<feature type="binding site" evidence="9">
    <location>
        <position position="130"/>
    </location>
    <ligand>
        <name>L-histidine</name>
        <dbReference type="ChEBI" id="CHEBI:57595"/>
    </ligand>
</feature>
<dbReference type="PIRSF" id="PIRSF001549">
    <property type="entry name" value="His-tRNA_synth"/>
    <property type="match status" value="1"/>
</dbReference>
<evidence type="ECO:0000256" key="9">
    <source>
        <dbReference type="PIRSR" id="PIRSR001549-1"/>
    </source>
</evidence>
<evidence type="ECO:0000256" key="7">
    <source>
        <dbReference type="ARBA" id="ARBA00025246"/>
    </source>
</evidence>
<evidence type="ECO:0000259" key="10">
    <source>
        <dbReference type="Pfam" id="PF13393"/>
    </source>
</evidence>
<feature type="binding site" evidence="9">
    <location>
        <position position="273"/>
    </location>
    <ligand>
        <name>L-histidine</name>
        <dbReference type="ChEBI" id="CHEBI:57595"/>
    </ligand>
</feature>
<dbReference type="RefSeq" id="WP_096407923.1">
    <property type="nucleotide sequence ID" value="NZ_AP017372.2"/>
</dbReference>
<keyword evidence="8" id="KW-0368">Histidine biosynthesis</keyword>
<comment type="miscellaneous">
    <text evidence="8">This function is generally fulfilled by the C-terminal part of HisG, which is missing in some bacteria such as this one.</text>
</comment>
<protein>
    <recommendedName>
        <fullName evidence="5 8">ATP phosphoribosyltransferase regulatory subunit</fullName>
    </recommendedName>
</protein>
<comment type="subunit">
    <text evidence="4 8">Heteromultimer composed of HisG and HisZ subunits.</text>
</comment>
<dbReference type="NCBIfam" id="TIGR00443">
    <property type="entry name" value="hisZ_biosyn_reg"/>
    <property type="match status" value="1"/>
</dbReference>
<feature type="binding site" evidence="9">
    <location>
        <position position="126"/>
    </location>
    <ligand>
        <name>L-histidine</name>
        <dbReference type="ChEBI" id="CHEBI:57595"/>
    </ligand>
</feature>
<dbReference type="GO" id="GO:0005737">
    <property type="term" value="C:cytoplasm"/>
    <property type="evidence" value="ECO:0007669"/>
    <property type="project" value="UniProtKB-SubCell"/>
</dbReference>
<evidence type="ECO:0000256" key="3">
    <source>
        <dbReference type="ARBA" id="ARBA00005539"/>
    </source>
</evidence>
<organism evidence="11 12">
    <name type="scientific">Halorhodospira halochloris</name>
    <name type="common">Ectothiorhodospira halochloris</name>
    <dbReference type="NCBI Taxonomy" id="1052"/>
    <lineage>
        <taxon>Bacteria</taxon>
        <taxon>Pseudomonadati</taxon>
        <taxon>Pseudomonadota</taxon>
        <taxon>Gammaproteobacteria</taxon>
        <taxon>Chromatiales</taxon>
        <taxon>Ectothiorhodospiraceae</taxon>
        <taxon>Halorhodospira</taxon>
    </lineage>
</organism>
<dbReference type="HAMAP" id="MF_00125">
    <property type="entry name" value="HisZ"/>
    <property type="match status" value="1"/>
</dbReference>
<comment type="function">
    <text evidence="7 8">Required for the first step of histidine biosynthesis. May allow the feedback regulation of ATP phosphoribosyltransferase activity by histidine.</text>
</comment>
<dbReference type="AlphaFoldDB" id="A0A0X8X826"/>
<dbReference type="GO" id="GO:0000105">
    <property type="term" value="P:L-histidine biosynthetic process"/>
    <property type="evidence" value="ECO:0007669"/>
    <property type="project" value="UniProtKB-UniRule"/>
</dbReference>
<evidence type="ECO:0000256" key="4">
    <source>
        <dbReference type="ARBA" id="ARBA00011496"/>
    </source>
</evidence>